<dbReference type="Gene3D" id="3.40.50.1820">
    <property type="entry name" value="alpha/beta hydrolase"/>
    <property type="match status" value="1"/>
</dbReference>
<gene>
    <name evidence="4" type="ORF">DFR41_10464</name>
</gene>
<dbReference type="PANTHER" id="PTHR12277:SF81">
    <property type="entry name" value="PROTEIN ABHD13"/>
    <property type="match status" value="1"/>
</dbReference>
<keyword evidence="5" id="KW-1185">Reference proteome</keyword>
<feature type="compositionally biased region" description="Low complexity" evidence="1">
    <location>
        <begin position="301"/>
        <end position="310"/>
    </location>
</feature>
<dbReference type="EMBL" id="QQAV01000004">
    <property type="protein sequence ID" value="RDI25014.1"/>
    <property type="molecule type" value="Genomic_DNA"/>
</dbReference>
<dbReference type="PRINTS" id="PR00111">
    <property type="entry name" value="ABHYDROLASE"/>
</dbReference>
<dbReference type="InterPro" id="IPR022742">
    <property type="entry name" value="Hydrolase_4"/>
</dbReference>
<feature type="domain" description="Serine aminopeptidase S33" evidence="3">
    <location>
        <begin position="83"/>
        <end position="191"/>
    </location>
</feature>
<evidence type="ECO:0000256" key="1">
    <source>
        <dbReference type="SAM" id="MobiDB-lite"/>
    </source>
</evidence>
<feature type="chain" id="PRO_5016984721" description="Serine aminopeptidase S33 domain-containing protein" evidence="2">
    <location>
        <begin position="20"/>
        <end position="319"/>
    </location>
</feature>
<dbReference type="AlphaFoldDB" id="A0A370FH79"/>
<reference evidence="4 5" key="1">
    <citation type="submission" date="2018-07" db="EMBL/GenBank/DDBJ databases">
        <title>Genomic Encyclopedia of Type Strains, Phase IV (KMG-IV): sequencing the most valuable type-strain genomes for metagenomic binning, comparative biology and taxonomic classification.</title>
        <authorList>
            <person name="Goeker M."/>
        </authorList>
    </citation>
    <scope>NUCLEOTIDE SEQUENCE [LARGE SCALE GENOMIC DNA]</scope>
    <source>
        <strain evidence="4 5">DSM 21352</strain>
    </source>
</reference>
<evidence type="ECO:0000313" key="4">
    <source>
        <dbReference type="EMBL" id="RDI25014.1"/>
    </source>
</evidence>
<dbReference type="Proteomes" id="UP000255265">
    <property type="component" value="Unassembled WGS sequence"/>
</dbReference>
<dbReference type="RefSeq" id="WP_114802912.1">
    <property type="nucleotide sequence ID" value="NZ_QQAV01000004.1"/>
</dbReference>
<protein>
    <recommendedName>
        <fullName evidence="3">Serine aminopeptidase S33 domain-containing protein</fullName>
    </recommendedName>
</protein>
<dbReference type="InterPro" id="IPR000073">
    <property type="entry name" value="AB_hydrolase_1"/>
</dbReference>
<name>A0A370FH79_9BURK</name>
<keyword evidence="2" id="KW-0732">Signal</keyword>
<feature type="signal peptide" evidence="2">
    <location>
        <begin position="1"/>
        <end position="19"/>
    </location>
</feature>
<sequence>MKRWSLIASALSLTVLVGAGCSTLDAQQREWIFQPSDLSWGNTAEMTVGMDDVWIDYRTPDGEDVRLHGLWLGDAPMSRDTPVMLYLHGARYNVSGSAPRIRRMHELGFSVLAIDYRGFGKSTKTLPSEESAREDARAAWKWLAAKYPKQRRYIFGHSLGGAIGIDLAADVRDESGTIVEGTFTSISDVVSSFKWGWLPFKPFITQRFESLAKVKSIGSPLLVVHGSNDTLINPTLGRKLYEAATGQKMFVLVEGGSHHSTNSVGEAQYRAALAQLFQMKERALGAPALATGEPAAGLSRPAGGAAVPQAVKPPQPLGT</sequence>
<accession>A0A370FH79</accession>
<comment type="caution">
    <text evidence="4">The sequence shown here is derived from an EMBL/GenBank/DDBJ whole genome shotgun (WGS) entry which is preliminary data.</text>
</comment>
<dbReference type="Pfam" id="PF12146">
    <property type="entry name" value="Hydrolase_4"/>
    <property type="match status" value="1"/>
</dbReference>
<evidence type="ECO:0000256" key="2">
    <source>
        <dbReference type="SAM" id="SignalP"/>
    </source>
</evidence>
<dbReference type="SUPFAM" id="SSF53474">
    <property type="entry name" value="alpha/beta-Hydrolases"/>
    <property type="match status" value="1"/>
</dbReference>
<evidence type="ECO:0000313" key="5">
    <source>
        <dbReference type="Proteomes" id="UP000255265"/>
    </source>
</evidence>
<evidence type="ECO:0000259" key="3">
    <source>
        <dbReference type="Pfam" id="PF12146"/>
    </source>
</evidence>
<feature type="region of interest" description="Disordered" evidence="1">
    <location>
        <begin position="292"/>
        <end position="319"/>
    </location>
</feature>
<dbReference type="PANTHER" id="PTHR12277">
    <property type="entry name" value="ALPHA/BETA HYDROLASE DOMAIN-CONTAINING PROTEIN"/>
    <property type="match status" value="1"/>
</dbReference>
<proteinExistence type="predicted"/>
<dbReference type="OrthoDB" id="9798884at2"/>
<dbReference type="PROSITE" id="PS51257">
    <property type="entry name" value="PROKAR_LIPOPROTEIN"/>
    <property type="match status" value="1"/>
</dbReference>
<organism evidence="4 5">
    <name type="scientific">Pseudacidovorax intermedius</name>
    <dbReference type="NCBI Taxonomy" id="433924"/>
    <lineage>
        <taxon>Bacteria</taxon>
        <taxon>Pseudomonadati</taxon>
        <taxon>Pseudomonadota</taxon>
        <taxon>Betaproteobacteria</taxon>
        <taxon>Burkholderiales</taxon>
        <taxon>Comamonadaceae</taxon>
        <taxon>Pseudacidovorax</taxon>
    </lineage>
</organism>
<dbReference type="InterPro" id="IPR029058">
    <property type="entry name" value="AB_hydrolase_fold"/>
</dbReference>